<name>A0AAV6RFN7_SOLSE</name>
<gene>
    <name evidence="2" type="ORF">JOB18_043998</name>
</gene>
<dbReference type="PANTHER" id="PTHR47027">
    <property type="entry name" value="REVERSE TRANSCRIPTASE DOMAIN-CONTAINING PROTEIN"/>
    <property type="match status" value="1"/>
</dbReference>
<proteinExistence type="predicted"/>
<feature type="region of interest" description="Disordered" evidence="1">
    <location>
        <begin position="161"/>
        <end position="184"/>
    </location>
</feature>
<sequence length="211" mass="23808">MYVGDRPDPPPLRLGNNIVEPVESFVYLGSIVTDYGDLKPEIIRRRALAASALQSLWKPLWRHQTISGKTKLRIYNSAILSILLYGSETWPLHKSLASRLDGFDSRALRTIENIRWPQRVSNEALRAHTRQPRASCLGAAPAGLVMYSVFPLTIRREPFSDSTRGLQAGDDHKASPAPDGSTLLRATSNNMELLWRTQTCWLKRSKEEEDI</sequence>
<evidence type="ECO:0008006" key="4">
    <source>
        <dbReference type="Google" id="ProtNLM"/>
    </source>
</evidence>
<organism evidence="2 3">
    <name type="scientific">Solea senegalensis</name>
    <name type="common">Senegalese sole</name>
    <dbReference type="NCBI Taxonomy" id="28829"/>
    <lineage>
        <taxon>Eukaryota</taxon>
        <taxon>Metazoa</taxon>
        <taxon>Chordata</taxon>
        <taxon>Craniata</taxon>
        <taxon>Vertebrata</taxon>
        <taxon>Euteleostomi</taxon>
        <taxon>Actinopterygii</taxon>
        <taxon>Neopterygii</taxon>
        <taxon>Teleostei</taxon>
        <taxon>Neoteleostei</taxon>
        <taxon>Acanthomorphata</taxon>
        <taxon>Carangaria</taxon>
        <taxon>Pleuronectiformes</taxon>
        <taxon>Pleuronectoidei</taxon>
        <taxon>Soleidae</taxon>
        <taxon>Solea</taxon>
    </lineage>
</organism>
<comment type="caution">
    <text evidence="2">The sequence shown here is derived from an EMBL/GenBank/DDBJ whole genome shotgun (WGS) entry which is preliminary data.</text>
</comment>
<evidence type="ECO:0000256" key="1">
    <source>
        <dbReference type="SAM" id="MobiDB-lite"/>
    </source>
</evidence>
<evidence type="ECO:0000313" key="3">
    <source>
        <dbReference type="Proteomes" id="UP000693946"/>
    </source>
</evidence>
<dbReference type="PANTHER" id="PTHR47027:SF24">
    <property type="entry name" value="RIBONUCLEASE H"/>
    <property type="match status" value="1"/>
</dbReference>
<dbReference type="EMBL" id="JAGKHQ010000012">
    <property type="protein sequence ID" value="KAG7503735.1"/>
    <property type="molecule type" value="Genomic_DNA"/>
</dbReference>
<reference evidence="2 3" key="1">
    <citation type="journal article" date="2021" name="Sci. Rep.">
        <title>Chromosome anchoring in Senegalese sole (Solea senegalensis) reveals sex-associated markers and genome rearrangements in flatfish.</title>
        <authorList>
            <person name="Guerrero-Cozar I."/>
            <person name="Gomez-Garrido J."/>
            <person name="Berbel C."/>
            <person name="Martinez-Blanch J.F."/>
            <person name="Alioto T."/>
            <person name="Claros M.G."/>
            <person name="Gagnaire P.A."/>
            <person name="Manchado M."/>
        </authorList>
    </citation>
    <scope>NUCLEOTIDE SEQUENCE [LARGE SCALE GENOMIC DNA]</scope>
    <source>
        <strain evidence="2">Sse05_10M</strain>
    </source>
</reference>
<dbReference type="Proteomes" id="UP000693946">
    <property type="component" value="Linkage Group LG2"/>
</dbReference>
<keyword evidence="3" id="KW-1185">Reference proteome</keyword>
<protein>
    <recommendedName>
        <fullName evidence="4">Reverse transcriptase</fullName>
    </recommendedName>
</protein>
<evidence type="ECO:0000313" key="2">
    <source>
        <dbReference type="EMBL" id="KAG7503735.1"/>
    </source>
</evidence>
<dbReference type="AlphaFoldDB" id="A0AAV6RFN7"/>
<accession>A0AAV6RFN7</accession>